<dbReference type="InterPro" id="IPR013783">
    <property type="entry name" value="Ig-like_fold"/>
</dbReference>
<feature type="chain" id="PRO_5020886793" evidence="6">
    <location>
        <begin position="23"/>
        <end position="1434"/>
    </location>
</feature>
<keyword evidence="2" id="KW-0812">Transmembrane</keyword>
<feature type="domain" description="PKD" evidence="7">
    <location>
        <begin position="309"/>
        <end position="337"/>
    </location>
</feature>
<dbReference type="Proteomes" id="UP000295164">
    <property type="component" value="Unassembled WGS sequence"/>
</dbReference>
<dbReference type="GO" id="GO:0005261">
    <property type="term" value="F:monoatomic cation channel activity"/>
    <property type="evidence" value="ECO:0007669"/>
    <property type="project" value="TreeGrafter"/>
</dbReference>
<keyword evidence="9" id="KW-1185">Reference proteome</keyword>
<feature type="domain" description="PKD" evidence="7">
    <location>
        <begin position="31"/>
        <end position="114"/>
    </location>
</feature>
<evidence type="ECO:0000256" key="3">
    <source>
        <dbReference type="ARBA" id="ARBA00022737"/>
    </source>
</evidence>
<dbReference type="RefSeq" id="WP_131853062.1">
    <property type="nucleotide sequence ID" value="NZ_SKFH01000029.1"/>
</dbReference>
<feature type="domain" description="PKD" evidence="7">
    <location>
        <begin position="113"/>
        <end position="199"/>
    </location>
</feature>
<gene>
    <name evidence="8" type="ORF">E0486_14600</name>
</gene>
<feature type="domain" description="PKD" evidence="7">
    <location>
        <begin position="800"/>
        <end position="843"/>
    </location>
</feature>
<evidence type="ECO:0000259" key="7">
    <source>
        <dbReference type="PROSITE" id="PS50093"/>
    </source>
</evidence>
<dbReference type="SMART" id="SM00089">
    <property type="entry name" value="PKD"/>
    <property type="match status" value="14"/>
</dbReference>
<feature type="domain" description="PKD" evidence="7">
    <location>
        <begin position="963"/>
        <end position="1020"/>
    </location>
</feature>
<dbReference type="CDD" id="cd00146">
    <property type="entry name" value="PKD"/>
    <property type="match status" value="11"/>
</dbReference>
<reference evidence="8 9" key="1">
    <citation type="submission" date="2019-03" db="EMBL/GenBank/DDBJ databases">
        <authorList>
            <person name="Kim M.K.M."/>
        </authorList>
    </citation>
    <scope>NUCLEOTIDE SEQUENCE [LARGE SCALE GENOMIC DNA]</scope>
    <source>
        <strain evidence="8 9">17J68-15</strain>
    </source>
</reference>
<comment type="caution">
    <text evidence="8">The sequence shown here is derived from an EMBL/GenBank/DDBJ whole genome shotgun (WGS) entry which is preliminary data.</text>
</comment>
<dbReference type="NCBIfam" id="TIGR04131">
    <property type="entry name" value="Bac_Flav_CTERM"/>
    <property type="match status" value="1"/>
</dbReference>
<evidence type="ECO:0000256" key="4">
    <source>
        <dbReference type="ARBA" id="ARBA00022989"/>
    </source>
</evidence>
<feature type="domain" description="PKD" evidence="7">
    <location>
        <begin position="859"/>
        <end position="939"/>
    </location>
</feature>
<evidence type="ECO:0000256" key="5">
    <source>
        <dbReference type="ARBA" id="ARBA00023136"/>
    </source>
</evidence>
<dbReference type="InterPro" id="IPR035986">
    <property type="entry name" value="PKD_dom_sf"/>
</dbReference>
<feature type="signal peptide" evidence="6">
    <location>
        <begin position="1"/>
        <end position="22"/>
    </location>
</feature>
<keyword evidence="6" id="KW-0732">Signal</keyword>
<dbReference type="InterPro" id="IPR026341">
    <property type="entry name" value="T9SS_type_B"/>
</dbReference>
<feature type="domain" description="PKD" evidence="7">
    <location>
        <begin position="197"/>
        <end position="282"/>
    </location>
</feature>
<dbReference type="Pfam" id="PF18911">
    <property type="entry name" value="PKD_4"/>
    <property type="match status" value="11"/>
</dbReference>
<keyword evidence="5" id="KW-0472">Membrane</keyword>
<feature type="domain" description="PKD" evidence="7">
    <location>
        <begin position="379"/>
        <end position="442"/>
    </location>
</feature>
<feature type="domain" description="PKD" evidence="7">
    <location>
        <begin position="525"/>
        <end position="590"/>
    </location>
</feature>
<evidence type="ECO:0000256" key="1">
    <source>
        <dbReference type="ARBA" id="ARBA00004141"/>
    </source>
</evidence>
<dbReference type="Pfam" id="PF13585">
    <property type="entry name" value="CHU_C"/>
    <property type="match status" value="1"/>
</dbReference>
<dbReference type="OrthoDB" id="7794186at2"/>
<dbReference type="Gene3D" id="2.60.40.10">
    <property type="entry name" value="Immunoglobulins"/>
    <property type="match status" value="14"/>
</dbReference>
<accession>A0A4R4DW51</accession>
<proteinExistence type="predicted"/>
<dbReference type="InterPro" id="IPR000601">
    <property type="entry name" value="PKD_dom"/>
</dbReference>
<evidence type="ECO:0000313" key="8">
    <source>
        <dbReference type="EMBL" id="TCZ68295.1"/>
    </source>
</evidence>
<dbReference type="GO" id="GO:0005886">
    <property type="term" value="C:plasma membrane"/>
    <property type="evidence" value="ECO:0007669"/>
    <property type="project" value="TreeGrafter"/>
</dbReference>
<dbReference type="SUPFAM" id="SSF49299">
    <property type="entry name" value="PKD domain"/>
    <property type="match status" value="13"/>
</dbReference>
<sequence>MRKHQFHLLLALLCLGILQARAQGNGRTLALQADFSATPRSGCAPLVVSFSDHTTGSATQWHWELGNGVLSTQQNPSTIYVHPGTYAVKLKVTNAQGADSVLRTAYITVYEAPTVAFGSPDLLGCAPFTSTFADSGSSSLPVVERRWDFGDGTLGDGSTPAHTYQAAGLYGVSLKVTNSAGCSKTLTRPQYVRVSGKPQAAFTNSDPSRCTVPHSVQFTATGGASNLYTWDFGDGATASGAAASHTYTTAGSYTVSLVATNASGCRDTIRKTALVQVGASAAFQAPDTVCVHSAVAFINQSNPVAPVSTWTFGDGSASGEAFPVKTFDVAGTYAVELRNVYTDCRDSIRHTIVVKPGPEALFTTVDTFSCTAPYSVRFSNSSTDALTYRWDFGDGSTSTEVSPVHTYTSTGTFTVRLIATGSSGCADTLERTGYVRVQAPQLAFGGLPVSGCAPQMATPNVSVSGGSAISSWNWSFGDGRSSTDAVPSHTWNAAGSYTISVTVTTVNGCTVTDSLPGAAQVFNKPQASFDLSPGDVCAFQGIQFTNTSTNVDSGSTWLWSFGDGTNSTSEDPYHEYDGVGWFSVQLIASNGTCRDTVNRPNVLFVRPPVARFLVELQCSDRYTRRFNNRSIGAVTSSWDFGDGTTSTEQNPVHTYAAPGSYLVKLRVTNDTCYHVRTITVDVYDEKAQFTANAGSLCYGQPYRVTASNFHAAHIRGWSWDFGDGTMESSAGAASHVYTRPGTYTVTLTITDPLGCTSSYAQTVSVRGAIADFTHNGAAACLTSGAVPVQFSDHSVPDATNPIVQWWWDFGDGGKDSSGNNAMTHTYTANGQYIVTLRVTDAGGCIGYFTRPGAVQVSRPVAAFTSTDTLTCTNKPVRFQNASADAGALRFEWNFGDGTLAQSAAPVHAYAGTGSYSVVLRVIDSLGCSDTLQRPAFIQVSYPKARFEVSDSMASCPPLLVQFTNSSSNYLAQQWDFGNGNNSTLAGPAHLYNEAGVFHPRLIVTGPGGCSDTIVKTVRVEGPRGRIQYSPLQGCSPLTVHLQATTQGRDSLIWDFGDGNVHPGRDSVLQHIFTDTGRFVPRAILVDARGCSVPVVGVDTIHAWVPPVRAGAGFVHCPGRPQQLSASGALTYTWEASPSLSCLDCPAPMANPPVGTSFVVTGTDAFGCRARDTVRVDVQRSFRLVPPLRADTLCAGGSVHLRASGASSYSWSPAAGLSSTTAPDPLAKPSATTTYRVIARDSLDCFSDSAFVTLTVYPVPQVNAGPDLTVRAGDTARLQVQGSPDIRSWRWTPTGGLSCSTCPVPVVHAAQNTRYEVTVTNDGGCTSKDAVQVTVLCDGGNVFLPNTFSPNADGNNDRFYPRGTGLYEFRSLRVYNRWGELVYERLHLSANDPAAGWDGTIRGAPAPADVYIYTAEVVCSNSSVLPVKGDVTLLR</sequence>
<dbReference type="PANTHER" id="PTHR46730:SF1">
    <property type="entry name" value="PLAT DOMAIN-CONTAINING PROTEIN"/>
    <property type="match status" value="1"/>
</dbReference>
<dbReference type="FunFam" id="2.60.40.10:FF:000270">
    <property type="entry name" value="Cell surface protein"/>
    <property type="match status" value="1"/>
</dbReference>
<feature type="domain" description="PKD" evidence="7">
    <location>
        <begin position="1053"/>
        <end position="1089"/>
    </location>
</feature>
<dbReference type="InterPro" id="IPR022409">
    <property type="entry name" value="PKD/Chitinase_dom"/>
</dbReference>
<organism evidence="8 9">
    <name type="scientific">Flaviaesturariibacter aridisoli</name>
    <dbReference type="NCBI Taxonomy" id="2545761"/>
    <lineage>
        <taxon>Bacteria</taxon>
        <taxon>Pseudomonadati</taxon>
        <taxon>Bacteroidota</taxon>
        <taxon>Chitinophagia</taxon>
        <taxon>Chitinophagales</taxon>
        <taxon>Chitinophagaceae</taxon>
        <taxon>Flaviaestuariibacter</taxon>
    </lineage>
</organism>
<dbReference type="PANTHER" id="PTHR46730">
    <property type="entry name" value="POLYCYSTIN-1"/>
    <property type="match status" value="1"/>
</dbReference>
<feature type="domain" description="PKD" evidence="7">
    <location>
        <begin position="638"/>
        <end position="669"/>
    </location>
</feature>
<keyword evidence="4" id="KW-1133">Transmembrane helix</keyword>
<dbReference type="GO" id="GO:0006816">
    <property type="term" value="P:calcium ion transport"/>
    <property type="evidence" value="ECO:0007669"/>
    <property type="project" value="TreeGrafter"/>
</dbReference>
<protein>
    <submittedName>
        <fullName evidence="8">PKD domain-containing protein</fullName>
    </submittedName>
</protein>
<name>A0A4R4DW51_9BACT</name>
<feature type="domain" description="PKD" evidence="7">
    <location>
        <begin position="440"/>
        <end position="514"/>
    </location>
</feature>
<keyword evidence="3" id="KW-0677">Repeat</keyword>
<evidence type="ECO:0000256" key="6">
    <source>
        <dbReference type="SAM" id="SignalP"/>
    </source>
</evidence>
<comment type="subcellular location">
    <subcellularLocation>
        <location evidence="1">Membrane</location>
        <topology evidence="1">Multi-pass membrane protein</topology>
    </subcellularLocation>
</comment>
<feature type="domain" description="PKD" evidence="7">
    <location>
        <begin position="717"/>
        <end position="765"/>
    </location>
</feature>
<evidence type="ECO:0000256" key="2">
    <source>
        <dbReference type="ARBA" id="ARBA00022692"/>
    </source>
</evidence>
<dbReference type="PROSITE" id="PS50093">
    <property type="entry name" value="PKD"/>
    <property type="match status" value="13"/>
</dbReference>
<evidence type="ECO:0000313" key="9">
    <source>
        <dbReference type="Proteomes" id="UP000295164"/>
    </source>
</evidence>
<dbReference type="EMBL" id="SKFH01000029">
    <property type="protein sequence ID" value="TCZ68295.1"/>
    <property type="molecule type" value="Genomic_DNA"/>
</dbReference>